<evidence type="ECO:0000313" key="12">
    <source>
        <dbReference type="Proteomes" id="UP000702425"/>
    </source>
</evidence>
<evidence type="ECO:0000313" key="11">
    <source>
        <dbReference type="EMBL" id="NQE34199.1"/>
    </source>
</evidence>
<dbReference type="PANTHER" id="PTHR30405">
    <property type="entry name" value="TRANSPOSASE"/>
    <property type="match status" value="1"/>
</dbReference>
<comment type="similarity">
    <text evidence="1">In the C-terminal section; belongs to the transposase 35 family.</text>
</comment>
<gene>
    <name evidence="11" type="ORF">E5S67_01922</name>
</gene>
<dbReference type="InterPro" id="IPR010095">
    <property type="entry name" value="Cas12f1-like_TNB"/>
</dbReference>
<dbReference type="NCBIfam" id="TIGR01766">
    <property type="entry name" value="IS200/IS605 family accessory protein TnpB-like domain"/>
    <property type="match status" value="1"/>
</dbReference>
<keyword evidence="5" id="KW-0862">Zinc</keyword>
<dbReference type="Pfam" id="PF07282">
    <property type="entry name" value="Cas12f1-like_TNB"/>
    <property type="match status" value="1"/>
</dbReference>
<dbReference type="Pfam" id="PF12323">
    <property type="entry name" value="HTH_OrfB_IS605"/>
    <property type="match status" value="1"/>
</dbReference>
<keyword evidence="4" id="KW-0479">Metal-binding</keyword>
<evidence type="ECO:0000256" key="5">
    <source>
        <dbReference type="ARBA" id="ARBA00022833"/>
    </source>
</evidence>
<keyword evidence="7" id="KW-0233">DNA recombination</keyword>
<proteinExistence type="inferred from homology"/>
<dbReference type="Proteomes" id="UP000702425">
    <property type="component" value="Unassembled WGS sequence"/>
</dbReference>
<reference evidence="11 12" key="1">
    <citation type="journal article" date="2020" name="Sci. Rep.">
        <title>A novel cyanobacterial geosmin producer, revising GeoA distribution and dispersion patterns in Bacteria.</title>
        <authorList>
            <person name="Churro C."/>
            <person name="Semedo-Aguiar A.P."/>
            <person name="Silva A.D."/>
            <person name="Pereira-Leal J.B."/>
            <person name="Leite R.B."/>
        </authorList>
    </citation>
    <scope>NUCLEOTIDE SEQUENCE [LARGE SCALE GENOMIC DNA]</scope>
    <source>
        <strain evidence="11 12">IPMA8</strain>
    </source>
</reference>
<keyword evidence="3" id="KW-0815">Transposition</keyword>
<dbReference type="InterPro" id="IPR001959">
    <property type="entry name" value="Transposase"/>
</dbReference>
<evidence type="ECO:0000256" key="3">
    <source>
        <dbReference type="ARBA" id="ARBA00022578"/>
    </source>
</evidence>
<evidence type="ECO:0000256" key="2">
    <source>
        <dbReference type="ARBA" id="ARBA00011044"/>
    </source>
</evidence>
<feature type="domain" description="Probable transposase IS891/IS1136/IS1341" evidence="8">
    <location>
        <begin position="169"/>
        <end position="283"/>
    </location>
</feature>
<keyword evidence="6" id="KW-0238">DNA-binding</keyword>
<evidence type="ECO:0000256" key="7">
    <source>
        <dbReference type="ARBA" id="ARBA00023172"/>
    </source>
</evidence>
<dbReference type="InterPro" id="IPR021027">
    <property type="entry name" value="Transposase_put_HTH"/>
</dbReference>
<sequence length="406" mass="46409">MKARYRYRCYPTPSHKLALAKLFGCVRVVWNDSLVFCISEYIGGKKKPKNAELQKQFITQAKKLEEREWLSEVSAVPLQQSLNDLEQAYQNFFNSCKGKRQGQKVKPPRFKKRKSQQSARFTKLGFSIKGEKVYLAKVGKLKVVWTRELPSEPSSVTIIKDSSDRYFLSFVVEVQPEVLPYSDSSVGIDLGISTFATLSNGQKIKAPKPLKERIRKLKKLSKSLSRKTKASKRHEFSRKRLAKLHAKLADTRTDFLHKLSTQIIRENQTIVLEDLNVSGMVRNRKLSRAISDLGWRTFRTFLEAKSEKYGRDFRVIDRWEPTSKTCSCCGFKIGKLDLSIREWICLNCGTSHDRDINAATNILVAGGLSETLNGRGGSIRLSQDSSTQRSVNPPEFKQLSIFDWLE</sequence>
<feature type="domain" description="Cas12f1-like TNB" evidence="9">
    <location>
        <begin position="295"/>
        <end position="362"/>
    </location>
</feature>
<accession>A0ABX2CUV8</accession>
<feature type="domain" description="Transposase putative helix-turn-helix" evidence="10">
    <location>
        <begin position="1"/>
        <end position="44"/>
    </location>
</feature>
<dbReference type="RefSeq" id="WP_172186810.1">
    <property type="nucleotide sequence ID" value="NZ_CAWPPK010000179.1"/>
</dbReference>
<protein>
    <recommendedName>
        <fullName evidence="13">Transposase</fullName>
    </recommendedName>
</protein>
<evidence type="ECO:0008006" key="13">
    <source>
        <dbReference type="Google" id="ProtNLM"/>
    </source>
</evidence>
<dbReference type="NCBIfam" id="NF040570">
    <property type="entry name" value="guided_TnpB"/>
    <property type="match status" value="1"/>
</dbReference>
<organism evidence="11 12">
    <name type="scientific">Microcoleus asticus IPMA8</name>
    <dbReference type="NCBI Taxonomy" id="2563858"/>
    <lineage>
        <taxon>Bacteria</taxon>
        <taxon>Bacillati</taxon>
        <taxon>Cyanobacteriota</taxon>
        <taxon>Cyanophyceae</taxon>
        <taxon>Oscillatoriophycideae</taxon>
        <taxon>Oscillatoriales</taxon>
        <taxon>Microcoleaceae</taxon>
        <taxon>Microcoleus</taxon>
        <taxon>Microcoleus asticus</taxon>
    </lineage>
</organism>
<dbReference type="EMBL" id="SRRZ01000026">
    <property type="protein sequence ID" value="NQE34199.1"/>
    <property type="molecule type" value="Genomic_DNA"/>
</dbReference>
<dbReference type="PANTHER" id="PTHR30405:SF25">
    <property type="entry name" value="RNA-GUIDED DNA ENDONUCLEASE INSQ-RELATED"/>
    <property type="match status" value="1"/>
</dbReference>
<evidence type="ECO:0000259" key="8">
    <source>
        <dbReference type="Pfam" id="PF01385"/>
    </source>
</evidence>
<dbReference type="InterPro" id="IPR051399">
    <property type="entry name" value="RNA-guided_DNA_endo/Transpos"/>
</dbReference>
<evidence type="ECO:0000256" key="1">
    <source>
        <dbReference type="ARBA" id="ARBA00008761"/>
    </source>
</evidence>
<name>A0ABX2CUV8_9CYAN</name>
<comment type="caution">
    <text evidence="11">The sequence shown here is derived from an EMBL/GenBank/DDBJ whole genome shotgun (WGS) entry which is preliminary data.</text>
</comment>
<comment type="similarity">
    <text evidence="2">In the N-terminal section; belongs to the transposase 2 family.</text>
</comment>
<keyword evidence="12" id="KW-1185">Reference proteome</keyword>
<evidence type="ECO:0000259" key="9">
    <source>
        <dbReference type="Pfam" id="PF07282"/>
    </source>
</evidence>
<evidence type="ECO:0000259" key="10">
    <source>
        <dbReference type="Pfam" id="PF12323"/>
    </source>
</evidence>
<dbReference type="Pfam" id="PF01385">
    <property type="entry name" value="OrfB_IS605"/>
    <property type="match status" value="1"/>
</dbReference>
<evidence type="ECO:0000256" key="4">
    <source>
        <dbReference type="ARBA" id="ARBA00022723"/>
    </source>
</evidence>
<evidence type="ECO:0000256" key="6">
    <source>
        <dbReference type="ARBA" id="ARBA00023125"/>
    </source>
</evidence>